<evidence type="ECO:0000313" key="3">
    <source>
        <dbReference type="EMBL" id="MFC5393952.1"/>
    </source>
</evidence>
<dbReference type="EC" id="3.1.1.99" evidence="3"/>
<dbReference type="GO" id="GO:0016787">
    <property type="term" value="F:hydrolase activity"/>
    <property type="evidence" value="ECO:0007669"/>
    <property type="project" value="UniProtKB-KW"/>
</dbReference>
<gene>
    <name evidence="3" type="ORF">ACFPPC_15005</name>
</gene>
<dbReference type="PANTHER" id="PTHR10907">
    <property type="entry name" value="REGUCALCIN"/>
    <property type="match status" value="1"/>
</dbReference>
<evidence type="ECO:0000313" key="4">
    <source>
        <dbReference type="Proteomes" id="UP001596104"/>
    </source>
</evidence>
<reference evidence="4" key="1">
    <citation type="journal article" date="2019" name="Int. J. Syst. Evol. Microbiol.">
        <title>The Global Catalogue of Microorganisms (GCM) 10K type strain sequencing project: providing services to taxonomists for standard genome sequencing and annotation.</title>
        <authorList>
            <consortium name="The Broad Institute Genomics Platform"/>
            <consortium name="The Broad Institute Genome Sequencing Center for Infectious Disease"/>
            <person name="Wu L."/>
            <person name="Ma J."/>
        </authorList>
    </citation>
    <scope>NUCLEOTIDE SEQUENCE [LARGE SCALE GENOMIC DNA]</scope>
    <source>
        <strain evidence="4">CGMCC 1.16326</strain>
    </source>
</reference>
<dbReference type="InterPro" id="IPR005511">
    <property type="entry name" value="SMP-30"/>
</dbReference>
<dbReference type="Pfam" id="PF08450">
    <property type="entry name" value="SGL"/>
    <property type="match status" value="1"/>
</dbReference>
<evidence type="ECO:0000259" key="2">
    <source>
        <dbReference type="Pfam" id="PF08450"/>
    </source>
</evidence>
<dbReference type="InterPro" id="IPR013658">
    <property type="entry name" value="SGL"/>
</dbReference>
<name>A0ABW0H9M3_9HYPH</name>
<protein>
    <submittedName>
        <fullName evidence="3">SMP-30/gluconolactonase/LRE family protein</fullName>
        <ecNumber evidence="3">3.1.1.99</ecNumber>
    </submittedName>
</protein>
<evidence type="ECO:0000256" key="1">
    <source>
        <dbReference type="ARBA" id="ARBA00008853"/>
    </source>
</evidence>
<dbReference type="SUPFAM" id="SSF63829">
    <property type="entry name" value="Calcium-dependent phosphotriesterase"/>
    <property type="match status" value="1"/>
</dbReference>
<comment type="caution">
    <text evidence="3">The sequence shown here is derived from an EMBL/GenBank/DDBJ whole genome shotgun (WGS) entry which is preliminary data.</text>
</comment>
<accession>A0ABW0H9M3</accession>
<keyword evidence="4" id="KW-1185">Reference proteome</keyword>
<sequence length="288" mass="31309">MLTIATDDILPVHMADALTGEAPFWDAARGTLWWIDIQGQRLLGFEPGSGRRSMYRLPLMPGFVVAFGSHGLVLGLEDGIYAFDPATGVGDRLFAVEEDLPGNRLNDGKTDPTGRLWFGSMDKTGNGAPVGALYSLTSEGSLQRHRSEIRVPNAIAFSPCGKTFYFSDSRSQLVEAFDYDVASGAFSNGRPFVRFTGDEHPDGACTDADGGVWIAVVNGSRVERRRPDGTLDVVVRLPVSRPTMPMLGGRDGRTLFITSQRRFLGTEKLKHEVLAGQLLAARLPVNSH</sequence>
<comment type="similarity">
    <text evidence="1">Belongs to the SMP-30/CGR1 family.</text>
</comment>
<dbReference type="EMBL" id="JBHSLV010000025">
    <property type="protein sequence ID" value="MFC5393952.1"/>
    <property type="molecule type" value="Genomic_DNA"/>
</dbReference>
<dbReference type="PANTHER" id="PTHR10907:SF47">
    <property type="entry name" value="REGUCALCIN"/>
    <property type="match status" value="1"/>
</dbReference>
<feature type="domain" description="SMP-30/Gluconolactonase/LRE-like region" evidence="2">
    <location>
        <begin position="20"/>
        <end position="260"/>
    </location>
</feature>
<dbReference type="PRINTS" id="PR01790">
    <property type="entry name" value="SMP30FAMILY"/>
</dbReference>
<dbReference type="RefSeq" id="WP_291677077.1">
    <property type="nucleotide sequence ID" value="NZ_JBHSLV010000025.1"/>
</dbReference>
<dbReference type="InterPro" id="IPR011042">
    <property type="entry name" value="6-blade_b-propeller_TolB-like"/>
</dbReference>
<dbReference type="Gene3D" id="2.120.10.30">
    <property type="entry name" value="TolB, C-terminal domain"/>
    <property type="match status" value="1"/>
</dbReference>
<proteinExistence type="inferred from homology"/>
<keyword evidence="3" id="KW-0378">Hydrolase</keyword>
<organism evidence="3 4">
    <name type="scientific">Bosea vestrisii</name>
    <dbReference type="NCBI Taxonomy" id="151416"/>
    <lineage>
        <taxon>Bacteria</taxon>
        <taxon>Pseudomonadati</taxon>
        <taxon>Pseudomonadota</taxon>
        <taxon>Alphaproteobacteria</taxon>
        <taxon>Hyphomicrobiales</taxon>
        <taxon>Boseaceae</taxon>
        <taxon>Bosea</taxon>
    </lineage>
</organism>
<dbReference type="Proteomes" id="UP001596104">
    <property type="component" value="Unassembled WGS sequence"/>
</dbReference>